<feature type="region of interest" description="Disordered" evidence="1">
    <location>
        <begin position="273"/>
        <end position="294"/>
    </location>
</feature>
<gene>
    <name evidence="3" type="ORF">LSALG_LOCUS21688</name>
</gene>
<feature type="compositionally biased region" description="Polar residues" evidence="1">
    <location>
        <begin position="278"/>
        <end position="289"/>
    </location>
</feature>
<dbReference type="Proteomes" id="UP001177003">
    <property type="component" value="Chromosome 4"/>
</dbReference>
<sequence length="381" mass="42847">MSMHQSSNQYNHNRIQTTMSKTVETEEIRLIIWEAMWETTTVVMLKIKIKILEMLVLNLVMVVMAVTRMIGILMMEVTMELVRIRTTTVVIGGIKEIGVETGTTTITGTTKISIMVAIMTTIMCSEIKALGINTEGIQMVDSTMQMEDTTTKLGEYDDASPILFEEGNEHHAELSPRSFNQNYNQGGNYNNNGNFNNNSHQGNYQNQNQSKQFQQSNFNQGGTSKKEEIDGNKLEKTMDFITQTYQKVDTNSKSTATIEKQIPQLAEKIGKRKDGKFPSTTTVNPSHNQRPGKKHQVNEVITLHSGKKVDNKVSAPTLDNDSDTEVIFDKKKEEFDKGFKFKKQKATKGKDDSKVGEHGVEINTGPYPSALEKPASFPFRK</sequence>
<evidence type="ECO:0000256" key="1">
    <source>
        <dbReference type="SAM" id="MobiDB-lite"/>
    </source>
</evidence>
<reference evidence="3" key="1">
    <citation type="submission" date="2023-04" db="EMBL/GenBank/DDBJ databases">
        <authorList>
            <person name="Vijverberg K."/>
            <person name="Xiong W."/>
            <person name="Schranz E."/>
        </authorList>
    </citation>
    <scope>NUCLEOTIDE SEQUENCE</scope>
</reference>
<feature type="transmembrane region" description="Helical" evidence="2">
    <location>
        <begin position="54"/>
        <end position="75"/>
    </location>
</feature>
<feature type="compositionally biased region" description="Low complexity" evidence="1">
    <location>
        <begin position="180"/>
        <end position="220"/>
    </location>
</feature>
<evidence type="ECO:0000256" key="2">
    <source>
        <dbReference type="SAM" id="Phobius"/>
    </source>
</evidence>
<proteinExistence type="predicted"/>
<feature type="compositionally biased region" description="Basic and acidic residues" evidence="1">
    <location>
        <begin position="348"/>
        <end position="360"/>
    </location>
</feature>
<feature type="region of interest" description="Disordered" evidence="1">
    <location>
        <begin position="339"/>
        <end position="381"/>
    </location>
</feature>
<name>A0AA36E582_LACSI</name>
<accession>A0AA36E582</accession>
<dbReference type="EMBL" id="OX465080">
    <property type="protein sequence ID" value="CAI9282025.1"/>
    <property type="molecule type" value="Genomic_DNA"/>
</dbReference>
<keyword evidence="2" id="KW-0472">Membrane</keyword>
<evidence type="ECO:0000313" key="4">
    <source>
        <dbReference type="Proteomes" id="UP001177003"/>
    </source>
</evidence>
<evidence type="ECO:0000313" key="3">
    <source>
        <dbReference type="EMBL" id="CAI9282025.1"/>
    </source>
</evidence>
<organism evidence="3 4">
    <name type="scientific">Lactuca saligna</name>
    <name type="common">Willowleaf lettuce</name>
    <dbReference type="NCBI Taxonomy" id="75948"/>
    <lineage>
        <taxon>Eukaryota</taxon>
        <taxon>Viridiplantae</taxon>
        <taxon>Streptophyta</taxon>
        <taxon>Embryophyta</taxon>
        <taxon>Tracheophyta</taxon>
        <taxon>Spermatophyta</taxon>
        <taxon>Magnoliopsida</taxon>
        <taxon>eudicotyledons</taxon>
        <taxon>Gunneridae</taxon>
        <taxon>Pentapetalae</taxon>
        <taxon>asterids</taxon>
        <taxon>campanulids</taxon>
        <taxon>Asterales</taxon>
        <taxon>Asteraceae</taxon>
        <taxon>Cichorioideae</taxon>
        <taxon>Cichorieae</taxon>
        <taxon>Lactucinae</taxon>
        <taxon>Lactuca</taxon>
    </lineage>
</organism>
<keyword evidence="2" id="KW-0812">Transmembrane</keyword>
<keyword evidence="4" id="KW-1185">Reference proteome</keyword>
<protein>
    <submittedName>
        <fullName evidence="3">Uncharacterized protein</fullName>
    </submittedName>
</protein>
<feature type="region of interest" description="Disordered" evidence="1">
    <location>
        <begin position="170"/>
        <end position="234"/>
    </location>
</feature>
<keyword evidence="2" id="KW-1133">Transmembrane helix</keyword>
<feature type="compositionally biased region" description="Basic and acidic residues" evidence="1">
    <location>
        <begin position="224"/>
        <end position="234"/>
    </location>
</feature>
<dbReference type="AlphaFoldDB" id="A0AA36E582"/>